<comment type="caution">
    <text evidence="2">The sequence shown here is derived from an EMBL/GenBank/DDBJ whole genome shotgun (WGS) entry which is preliminary data.</text>
</comment>
<evidence type="ECO:0000313" key="2">
    <source>
        <dbReference type="EMBL" id="OAO11726.1"/>
    </source>
</evidence>
<dbReference type="OrthoDB" id="543560at2759"/>
<keyword evidence="3" id="KW-1185">Reference proteome</keyword>
<protein>
    <submittedName>
        <fullName evidence="2">Uncharacterized protein</fullName>
    </submittedName>
</protein>
<feature type="region of interest" description="Disordered" evidence="1">
    <location>
        <begin position="1"/>
        <end position="47"/>
    </location>
</feature>
<evidence type="ECO:0000256" key="1">
    <source>
        <dbReference type="SAM" id="MobiDB-lite"/>
    </source>
</evidence>
<gene>
    <name evidence="2" type="ORF">AV274_6561</name>
</gene>
<sequence>MISLVPYEESSDSSDESEVEEKKPEVKKTDETAKVEKQPVPEKQKTVIPSFDEAFNSTSDFSFVGKKNTEKKTAIKFFNVNEGIKKGAMSMQEIEEEKARKEAEEKAEKEKGKMKEMEREEKERIDRVLKEREMSDELYRLKREGKEIFKEKMKRQRLKGQSGIGDHFRTWRSEAEMKMRQEYM</sequence>
<dbReference type="AlphaFoldDB" id="A0A196S5M6"/>
<name>A0A196S5M6_BLAHN</name>
<feature type="compositionally biased region" description="Acidic residues" evidence="1">
    <location>
        <begin position="9"/>
        <end position="19"/>
    </location>
</feature>
<feature type="region of interest" description="Disordered" evidence="1">
    <location>
        <begin position="97"/>
        <end position="124"/>
    </location>
</feature>
<organism evidence="2 3">
    <name type="scientific">Blastocystis sp. subtype 1 (strain ATCC 50177 / NandII)</name>
    <dbReference type="NCBI Taxonomy" id="478820"/>
    <lineage>
        <taxon>Eukaryota</taxon>
        <taxon>Sar</taxon>
        <taxon>Stramenopiles</taxon>
        <taxon>Bigyra</taxon>
        <taxon>Opalozoa</taxon>
        <taxon>Opalinata</taxon>
        <taxon>Blastocystidae</taxon>
        <taxon>Blastocystis</taxon>
    </lineage>
</organism>
<accession>A0A196S5M6</accession>
<feature type="compositionally biased region" description="Basic and acidic residues" evidence="1">
    <location>
        <begin position="20"/>
        <end position="45"/>
    </location>
</feature>
<dbReference type="Proteomes" id="UP000078348">
    <property type="component" value="Unassembled WGS sequence"/>
</dbReference>
<reference evidence="2 3" key="1">
    <citation type="submission" date="2016-05" db="EMBL/GenBank/DDBJ databases">
        <title>Nuclear genome of Blastocystis sp. subtype 1 NandII.</title>
        <authorList>
            <person name="Gentekaki E."/>
            <person name="Curtis B."/>
            <person name="Stairs C."/>
            <person name="Eme L."/>
            <person name="Herman E."/>
            <person name="Klimes V."/>
            <person name="Arias M.C."/>
            <person name="Elias M."/>
            <person name="Hilliou F."/>
            <person name="Klute M."/>
            <person name="Malik S.-B."/>
            <person name="Pightling A."/>
            <person name="Rachubinski R."/>
            <person name="Salas D."/>
            <person name="Schlacht A."/>
            <person name="Suga H."/>
            <person name="Archibald J."/>
            <person name="Ball S.G."/>
            <person name="Clark G."/>
            <person name="Dacks J."/>
            <person name="Van Der Giezen M."/>
            <person name="Tsaousis A."/>
            <person name="Roger A."/>
        </authorList>
    </citation>
    <scope>NUCLEOTIDE SEQUENCE [LARGE SCALE GENOMIC DNA]</scope>
    <source>
        <strain evidence="3">ATCC 50177 / NandII</strain>
    </source>
</reference>
<proteinExistence type="predicted"/>
<dbReference type="EMBL" id="LXWW01000580">
    <property type="protein sequence ID" value="OAO11726.1"/>
    <property type="molecule type" value="Genomic_DNA"/>
</dbReference>
<evidence type="ECO:0000313" key="3">
    <source>
        <dbReference type="Proteomes" id="UP000078348"/>
    </source>
</evidence>